<protein>
    <submittedName>
        <fullName evidence="3">2-keto-4-pentenoate hydratase</fullName>
    </submittedName>
</protein>
<reference evidence="4" key="1">
    <citation type="journal article" date="2019" name="Int. J. Syst. Evol. Microbiol.">
        <title>The Global Catalogue of Microorganisms (GCM) 10K type strain sequencing project: providing services to taxonomists for standard genome sequencing and annotation.</title>
        <authorList>
            <consortium name="The Broad Institute Genomics Platform"/>
            <consortium name="The Broad Institute Genome Sequencing Center for Infectious Disease"/>
            <person name="Wu L."/>
            <person name="Ma J."/>
        </authorList>
    </citation>
    <scope>NUCLEOTIDE SEQUENCE [LARGE SCALE GENOMIC DNA]</scope>
    <source>
        <strain evidence="4">TISTR 1571</strain>
    </source>
</reference>
<dbReference type="Pfam" id="PF01557">
    <property type="entry name" value="FAA_hydrolase"/>
    <property type="match status" value="1"/>
</dbReference>
<evidence type="ECO:0000259" key="2">
    <source>
        <dbReference type="Pfam" id="PF01557"/>
    </source>
</evidence>
<dbReference type="SUPFAM" id="SSF56529">
    <property type="entry name" value="FAH"/>
    <property type="match status" value="1"/>
</dbReference>
<evidence type="ECO:0000313" key="3">
    <source>
        <dbReference type="EMBL" id="MFD2637965.1"/>
    </source>
</evidence>
<proteinExistence type="predicted"/>
<dbReference type="RefSeq" id="WP_377327496.1">
    <property type="nucleotide sequence ID" value="NZ_JBHUMZ010000011.1"/>
</dbReference>
<dbReference type="InterPro" id="IPR036663">
    <property type="entry name" value="Fumarylacetoacetase_C_sf"/>
</dbReference>
<sequence length="249" mass="27931">MSYLDQLTRAHQGGPRLHKSIEVAQSLDEAYQFQSKLIKLETQNHNHLKGYKISLTSKETQDLFDAEEPLYGALTEDSVIGGQLQLEHMSEPLIEVELMFLVKEDIHPEDDEMDIIRKTQVAPGIEIPDSRYEDWFPHLSLNQIVTDRAVAGKVVVGEHKHDLTFEQLNSINVSVTLNNELIATGHSSEVLGNPVYAVKWLAQQLAKTGETLQSGMVISSGTFMMPQQLKKGHYNVHFEGVGEVSLEVN</sequence>
<dbReference type="Gene3D" id="3.90.850.10">
    <property type="entry name" value="Fumarylacetoacetase-like, C-terminal domain"/>
    <property type="match status" value="1"/>
</dbReference>
<dbReference type="InterPro" id="IPR011234">
    <property type="entry name" value="Fumarylacetoacetase-like_C"/>
</dbReference>
<accession>A0ABW5Q8D3</accession>
<dbReference type="PANTHER" id="PTHR30143">
    <property type="entry name" value="ACID HYDRATASE"/>
    <property type="match status" value="1"/>
</dbReference>
<dbReference type="Proteomes" id="UP001597452">
    <property type="component" value="Unassembled WGS sequence"/>
</dbReference>
<dbReference type="EMBL" id="JBHUMZ010000011">
    <property type="protein sequence ID" value="MFD2637965.1"/>
    <property type="molecule type" value="Genomic_DNA"/>
</dbReference>
<dbReference type="InterPro" id="IPR050772">
    <property type="entry name" value="Hydratase-Decarb/MhpD_sf"/>
</dbReference>
<gene>
    <name evidence="3" type="ORF">ACFSW4_03610</name>
</gene>
<evidence type="ECO:0000313" key="4">
    <source>
        <dbReference type="Proteomes" id="UP001597452"/>
    </source>
</evidence>
<keyword evidence="1" id="KW-0456">Lyase</keyword>
<name>A0ABW5Q8D3_9BACI</name>
<comment type="caution">
    <text evidence="3">The sequence shown here is derived from an EMBL/GenBank/DDBJ whole genome shotgun (WGS) entry which is preliminary data.</text>
</comment>
<feature type="domain" description="Fumarylacetoacetase-like C-terminal" evidence="2">
    <location>
        <begin position="143"/>
        <end position="247"/>
    </location>
</feature>
<organism evidence="3 4">
    <name type="scientific">Piscibacillus salipiscarius</name>
    <dbReference type="NCBI Taxonomy" id="299480"/>
    <lineage>
        <taxon>Bacteria</taxon>
        <taxon>Bacillati</taxon>
        <taxon>Bacillota</taxon>
        <taxon>Bacilli</taxon>
        <taxon>Bacillales</taxon>
        <taxon>Bacillaceae</taxon>
        <taxon>Piscibacillus</taxon>
    </lineage>
</organism>
<evidence type="ECO:0000256" key="1">
    <source>
        <dbReference type="ARBA" id="ARBA00023239"/>
    </source>
</evidence>
<dbReference type="PANTHER" id="PTHR30143:SF0">
    <property type="entry name" value="2-KETO-4-PENTENOATE HYDRATASE"/>
    <property type="match status" value="1"/>
</dbReference>
<keyword evidence="4" id="KW-1185">Reference proteome</keyword>